<protein>
    <submittedName>
        <fullName evidence="8">Unannotated protein</fullName>
    </submittedName>
</protein>
<accession>A0A6J6UZG9</accession>
<dbReference type="Pfam" id="PF00482">
    <property type="entry name" value="T2SSF"/>
    <property type="match status" value="1"/>
</dbReference>
<dbReference type="EMBL" id="CAEZYY010000033">
    <property type="protein sequence ID" value="CAB4764408.1"/>
    <property type="molecule type" value="Genomic_DNA"/>
</dbReference>
<keyword evidence="3 6" id="KW-0812">Transmembrane</keyword>
<feature type="domain" description="Type II secretion system protein GspF" evidence="7">
    <location>
        <begin position="156"/>
        <end position="283"/>
    </location>
</feature>
<feature type="transmembrane region" description="Helical" evidence="6">
    <location>
        <begin position="115"/>
        <end position="133"/>
    </location>
</feature>
<evidence type="ECO:0000313" key="8">
    <source>
        <dbReference type="EMBL" id="CAB4764408.1"/>
    </source>
</evidence>
<proteinExistence type="predicted"/>
<evidence type="ECO:0000256" key="1">
    <source>
        <dbReference type="ARBA" id="ARBA00004651"/>
    </source>
</evidence>
<comment type="subcellular location">
    <subcellularLocation>
        <location evidence="1">Cell membrane</location>
        <topology evidence="1">Multi-pass membrane protein</topology>
    </subcellularLocation>
</comment>
<dbReference type="PANTHER" id="PTHR35007">
    <property type="entry name" value="INTEGRAL MEMBRANE PROTEIN-RELATED"/>
    <property type="match status" value="1"/>
</dbReference>
<evidence type="ECO:0000256" key="2">
    <source>
        <dbReference type="ARBA" id="ARBA00022475"/>
    </source>
</evidence>
<sequence length="292" mass="29974">MMLVSAVLRALGGCGVLVVCRSMRPAPLAAALTRLAQARGAGGASGTGRPARRALAPVLDAVAGRLGEQRLRDLAVVEQDAFAHATRKIVAPLIGMGIVVAVGVLSTAAGLGTGGPAAALLVPVAGALGYVMPDRRLASEARRRRTDVVAALSAYLDLVNVLLAGGAGLETALHAAADAGDGWTFEQLRAVLLRARTTRTSVWTCLAELGRRIGVGELVELGAAVQLAGQQGARIAQSLSTRAQTLRAHVLEGIEIDAQSASERMGLPTVLLFVGFLFLLGYPAVQIILASS</sequence>
<evidence type="ECO:0000256" key="6">
    <source>
        <dbReference type="SAM" id="Phobius"/>
    </source>
</evidence>
<reference evidence="8" key="1">
    <citation type="submission" date="2020-05" db="EMBL/GenBank/DDBJ databases">
        <authorList>
            <person name="Chiriac C."/>
            <person name="Salcher M."/>
            <person name="Ghai R."/>
            <person name="Kavagutti S V."/>
        </authorList>
    </citation>
    <scope>NUCLEOTIDE SEQUENCE</scope>
</reference>
<dbReference type="AlphaFoldDB" id="A0A6J6UZG9"/>
<keyword evidence="5 6" id="KW-0472">Membrane</keyword>
<dbReference type="PANTHER" id="PTHR35007:SF1">
    <property type="entry name" value="PILUS ASSEMBLY PROTEIN"/>
    <property type="match status" value="1"/>
</dbReference>
<feature type="transmembrane region" description="Helical" evidence="6">
    <location>
        <begin position="270"/>
        <end position="289"/>
    </location>
</feature>
<organism evidence="8">
    <name type="scientific">freshwater metagenome</name>
    <dbReference type="NCBI Taxonomy" id="449393"/>
    <lineage>
        <taxon>unclassified sequences</taxon>
        <taxon>metagenomes</taxon>
        <taxon>ecological metagenomes</taxon>
    </lineage>
</organism>
<feature type="transmembrane region" description="Helical" evidence="6">
    <location>
        <begin position="89"/>
        <end position="109"/>
    </location>
</feature>
<evidence type="ECO:0000256" key="5">
    <source>
        <dbReference type="ARBA" id="ARBA00023136"/>
    </source>
</evidence>
<keyword evidence="4 6" id="KW-1133">Transmembrane helix</keyword>
<evidence type="ECO:0000256" key="3">
    <source>
        <dbReference type="ARBA" id="ARBA00022692"/>
    </source>
</evidence>
<evidence type="ECO:0000256" key="4">
    <source>
        <dbReference type="ARBA" id="ARBA00022989"/>
    </source>
</evidence>
<keyword evidence="2" id="KW-1003">Cell membrane</keyword>
<evidence type="ECO:0000259" key="7">
    <source>
        <dbReference type="Pfam" id="PF00482"/>
    </source>
</evidence>
<name>A0A6J6UZG9_9ZZZZ</name>
<dbReference type="GO" id="GO:0005886">
    <property type="term" value="C:plasma membrane"/>
    <property type="evidence" value="ECO:0007669"/>
    <property type="project" value="UniProtKB-SubCell"/>
</dbReference>
<gene>
    <name evidence="8" type="ORF">UFOPK2806_01934</name>
</gene>
<dbReference type="InterPro" id="IPR018076">
    <property type="entry name" value="T2SS_GspF_dom"/>
</dbReference>